<evidence type="ECO:0000259" key="4">
    <source>
        <dbReference type="PROSITE" id="PS50002"/>
    </source>
</evidence>
<evidence type="ECO:0000259" key="5">
    <source>
        <dbReference type="PROSITE" id="PS50105"/>
    </source>
</evidence>
<protein>
    <submittedName>
        <fullName evidence="7">SAM and SH3 domain-containing protein 1-like</fullName>
    </submittedName>
</protein>
<feature type="region of interest" description="Disordered" evidence="3">
    <location>
        <begin position="20"/>
        <end position="49"/>
    </location>
</feature>
<dbReference type="Pfam" id="PF07647">
    <property type="entry name" value="SAM_2"/>
    <property type="match status" value="1"/>
</dbReference>
<reference evidence="7" key="1">
    <citation type="submission" date="2025-08" db="UniProtKB">
        <authorList>
            <consortium name="RefSeq"/>
        </authorList>
    </citation>
    <scope>IDENTIFICATION</scope>
</reference>
<evidence type="ECO:0000256" key="2">
    <source>
        <dbReference type="PROSITE-ProRule" id="PRU00192"/>
    </source>
</evidence>
<evidence type="ECO:0000256" key="3">
    <source>
        <dbReference type="SAM" id="MobiDB-lite"/>
    </source>
</evidence>
<dbReference type="GeneID" id="106817844"/>
<dbReference type="Gene3D" id="1.10.150.50">
    <property type="entry name" value="Transcription Factor, Ets-1"/>
    <property type="match status" value="2"/>
</dbReference>
<feature type="region of interest" description="Disordered" evidence="3">
    <location>
        <begin position="158"/>
        <end position="183"/>
    </location>
</feature>
<feature type="compositionally biased region" description="Low complexity" evidence="3">
    <location>
        <begin position="295"/>
        <end position="307"/>
    </location>
</feature>
<feature type="domain" description="SH3" evidence="4">
    <location>
        <begin position="96"/>
        <end position="157"/>
    </location>
</feature>
<sequence length="721" mass="78883">MKRHKNLAGRMLKLKDTMKRRMSIGGRRSSLMGDPNQSDDTRMRSQSELTLPLSRSYSVESMDSLASFISPTSPGYFNRLSHISDSSGEDHIQTGPVIAKAVVKKDYTPSPYDTDALRLKTGDVIDVFSMPSTGTWTGVLRGKVGHLNSFNVDIVSDRDAEEQATQPNAASPQAHAAETTHDGGTTERLCLEKYISVFMLNDYDLERFGELEEEDLDDLQIVSSEDRAKILTAAELLHDYDGDAEPAHAQQQQQPEVAAEVTSRGEIRDSGIYASSDCLQMTKPADVDVSATTTTTTAASSSSAPATLKRQDAVRTKQKQERISKFYVNICPPEEGSGKRQTPGSDADVKSTMPSETASAAIKTKAEPTKTPSDGKSSADWKTASVKSKAKPGKEHTKALRMSVNISPLVGVPGIDDSIHATQSCEALVEPSAPTAREKSSPPLEDSVFSASPASKQRVRLTATHHADGCKKLFSDSNVNYGEVRFRSKGGFGQRAATLPRPPSDERKRESTPSARPSARGHQSRVKTIIETFQGLRTWRESSLRPMSSAVAERSMTAVPSVVEAMLRRKLGEEGIDLLKEPYTTGKDGVGDIPPALITRYAAELCYHASEIANAMETLRVTQLHEKQKPAVFSEKLSEARLLTSTPVYNYSSVQDWLTSLGLPMYTENLMKQGYSQIEQVAMLRRTELEALGISKTSHLSILSAACDHLRQHLRKYGIVN</sequence>
<dbReference type="Pfam" id="PF26285">
    <property type="entry name" value="SASH1_Homeodomain"/>
    <property type="match status" value="1"/>
</dbReference>
<accession>A0ABM1F0R3</accession>
<gene>
    <name evidence="7" type="primary">LOC106817844</name>
</gene>
<evidence type="ECO:0000313" key="6">
    <source>
        <dbReference type="Proteomes" id="UP000695022"/>
    </source>
</evidence>
<feature type="compositionally biased region" description="Low complexity" evidence="3">
    <location>
        <begin position="247"/>
        <end position="261"/>
    </location>
</feature>
<evidence type="ECO:0000256" key="1">
    <source>
        <dbReference type="ARBA" id="ARBA00022443"/>
    </source>
</evidence>
<dbReference type="InterPro" id="IPR001452">
    <property type="entry name" value="SH3_domain"/>
</dbReference>
<dbReference type="SUPFAM" id="SSF47769">
    <property type="entry name" value="SAM/Pointed domain"/>
    <property type="match status" value="2"/>
</dbReference>
<dbReference type="InterPro" id="IPR001660">
    <property type="entry name" value="SAM"/>
</dbReference>
<name>A0ABM1F0R3_PRICU</name>
<dbReference type="PANTHER" id="PTHR12301">
    <property type="entry name" value="SAM-DOMAIN, SH3 AND NUCLEAR LOCALIZATION SIGNALS PROTEIN RELATED"/>
    <property type="match status" value="1"/>
</dbReference>
<feature type="region of interest" description="Disordered" evidence="3">
    <location>
        <begin position="431"/>
        <end position="455"/>
    </location>
</feature>
<proteinExistence type="predicted"/>
<dbReference type="Pfam" id="PF07653">
    <property type="entry name" value="SH3_2"/>
    <property type="match status" value="1"/>
</dbReference>
<keyword evidence="1 2" id="KW-0728">SH3 domain</keyword>
<dbReference type="InterPro" id="IPR013761">
    <property type="entry name" value="SAM/pointed_sf"/>
</dbReference>
<dbReference type="PROSITE" id="PS50002">
    <property type="entry name" value="SH3"/>
    <property type="match status" value="1"/>
</dbReference>
<feature type="compositionally biased region" description="Basic and acidic residues" evidence="3">
    <location>
        <begin position="309"/>
        <end position="324"/>
    </location>
</feature>
<dbReference type="Proteomes" id="UP000695022">
    <property type="component" value="Unplaced"/>
</dbReference>
<dbReference type="InterPro" id="IPR036028">
    <property type="entry name" value="SH3-like_dom_sf"/>
</dbReference>
<organism evidence="6 7">
    <name type="scientific">Priapulus caudatus</name>
    <name type="common">Priapulid worm</name>
    <dbReference type="NCBI Taxonomy" id="37621"/>
    <lineage>
        <taxon>Eukaryota</taxon>
        <taxon>Metazoa</taxon>
        <taxon>Ecdysozoa</taxon>
        <taxon>Scalidophora</taxon>
        <taxon>Priapulida</taxon>
        <taxon>Priapulimorpha</taxon>
        <taxon>Priapulimorphida</taxon>
        <taxon>Priapulidae</taxon>
        <taxon>Priapulus</taxon>
    </lineage>
</organism>
<dbReference type="PANTHER" id="PTHR12301:SF10">
    <property type="match status" value="1"/>
</dbReference>
<dbReference type="InterPro" id="IPR051725">
    <property type="entry name" value="SAM-SH3_domain_protein"/>
</dbReference>
<feature type="region of interest" description="Disordered" evidence="3">
    <location>
        <begin position="491"/>
        <end position="526"/>
    </location>
</feature>
<feature type="domain" description="SAM" evidence="5">
    <location>
        <begin position="649"/>
        <end position="713"/>
    </location>
</feature>
<dbReference type="SUPFAM" id="SSF50044">
    <property type="entry name" value="SH3-domain"/>
    <property type="match status" value="1"/>
</dbReference>
<dbReference type="RefSeq" id="XP_014678034.1">
    <property type="nucleotide sequence ID" value="XM_014822548.1"/>
</dbReference>
<feature type="region of interest" description="Disordered" evidence="3">
    <location>
        <begin position="245"/>
        <end position="265"/>
    </location>
</feature>
<dbReference type="InterPro" id="IPR058666">
    <property type="entry name" value="SASH1/NUB1_homeodomain"/>
</dbReference>
<dbReference type="Gene3D" id="2.30.30.40">
    <property type="entry name" value="SH3 Domains"/>
    <property type="match status" value="1"/>
</dbReference>
<keyword evidence="6" id="KW-1185">Reference proteome</keyword>
<evidence type="ECO:0000313" key="7">
    <source>
        <dbReference type="RefSeq" id="XP_014678034.1"/>
    </source>
</evidence>
<feature type="region of interest" description="Disordered" evidence="3">
    <location>
        <begin position="295"/>
        <end position="398"/>
    </location>
</feature>
<dbReference type="SMART" id="SM00454">
    <property type="entry name" value="SAM"/>
    <property type="match status" value="2"/>
</dbReference>
<dbReference type="PROSITE" id="PS50105">
    <property type="entry name" value="SAM_DOMAIN"/>
    <property type="match status" value="1"/>
</dbReference>